<dbReference type="Proteomes" id="UP000033616">
    <property type="component" value="Unassembled WGS sequence"/>
</dbReference>
<keyword evidence="2" id="KW-1185">Reference proteome</keyword>
<dbReference type="RefSeq" id="WP_045796941.1">
    <property type="nucleotide sequence ID" value="NZ_LANP01000002.1"/>
</dbReference>
<protein>
    <recommendedName>
        <fullName evidence="3">Cytoplasmic protein</fullName>
    </recommendedName>
</protein>
<proteinExistence type="predicted"/>
<dbReference type="Pfam" id="PF06242">
    <property type="entry name" value="TrcR"/>
    <property type="match status" value="1"/>
</dbReference>
<evidence type="ECO:0008006" key="3">
    <source>
        <dbReference type="Google" id="ProtNLM"/>
    </source>
</evidence>
<dbReference type="InterPro" id="IPR010421">
    <property type="entry name" value="TrcR"/>
</dbReference>
<dbReference type="AlphaFoldDB" id="A0A0F3MRR2"/>
<evidence type="ECO:0000313" key="2">
    <source>
        <dbReference type="Proteomes" id="UP000033616"/>
    </source>
</evidence>
<dbReference type="STRING" id="1359168.OCHUTO_0138"/>
<evidence type="ECO:0000313" key="1">
    <source>
        <dbReference type="EMBL" id="KJV57289.1"/>
    </source>
</evidence>
<gene>
    <name evidence="1" type="ORF">OCHUTO_0138</name>
</gene>
<dbReference type="EMBL" id="LANP01000002">
    <property type="protein sequence ID" value="KJV57289.1"/>
    <property type="molecule type" value="Genomic_DNA"/>
</dbReference>
<organism evidence="1 2">
    <name type="scientific">Orientia chuto str. Dubai</name>
    <dbReference type="NCBI Taxonomy" id="1359168"/>
    <lineage>
        <taxon>Bacteria</taxon>
        <taxon>Pseudomonadati</taxon>
        <taxon>Pseudomonadota</taxon>
        <taxon>Alphaproteobacteria</taxon>
        <taxon>Rickettsiales</taxon>
        <taxon>Rickettsiaceae</taxon>
        <taxon>Rickettsieae</taxon>
        <taxon>Orientia</taxon>
    </lineage>
</organism>
<sequence>MDQNKKKPIMPIATAIWLIDNTTLTFKQIADFCGMHELEIKSIANDEIAQGIKPINPIFTNQLTQEEIDRCSNNPNTVLQLNKDDTNYFVNKKRKAAKGARYTPIARRHDKPDAIYWLLKTYPDILDSQIIKLVGTTKSTIKAIREKTHWNMKELHPRDPVLLGLCNQVDLDNILKNFSEHKVKLDPVINKDEI</sequence>
<accession>A0A0F3MRR2</accession>
<name>A0A0F3MRR2_9RICK</name>
<dbReference type="OrthoDB" id="9789843at2"/>
<comment type="caution">
    <text evidence="1">The sequence shown here is derived from an EMBL/GenBank/DDBJ whole genome shotgun (WGS) entry which is preliminary data.</text>
</comment>
<dbReference type="PATRIC" id="fig|1359168.3.peg.514"/>
<reference evidence="1 2" key="1">
    <citation type="submission" date="2015-02" db="EMBL/GenBank/DDBJ databases">
        <title>Genome Sequencing of Rickettsiales.</title>
        <authorList>
            <person name="Daugherty S.C."/>
            <person name="Su Q."/>
            <person name="Abolude K."/>
            <person name="Beier-Sexton M."/>
            <person name="Carlyon J.A."/>
            <person name="Carter R."/>
            <person name="Day N.P."/>
            <person name="Dumler S.J."/>
            <person name="Dyachenko V."/>
            <person name="Godinez A."/>
            <person name="Kurtti T.J."/>
            <person name="Lichay M."/>
            <person name="Mullins K.E."/>
            <person name="Ott S."/>
            <person name="Pappas-Brown V."/>
            <person name="Paris D.H."/>
            <person name="Patel P."/>
            <person name="Richards A.L."/>
            <person name="Sadzewicz L."/>
            <person name="Sears K."/>
            <person name="Seidman D."/>
            <person name="Sengamalay N."/>
            <person name="Stenos J."/>
            <person name="Tallon L.J."/>
            <person name="Vincent G."/>
            <person name="Fraser C.M."/>
            <person name="Munderloh U."/>
            <person name="Dunning-Hotopp J.C."/>
        </authorList>
    </citation>
    <scope>NUCLEOTIDE SEQUENCE [LARGE SCALE GENOMIC DNA]</scope>
    <source>
        <strain evidence="1 2">Fuller</strain>
    </source>
</reference>